<gene>
    <name evidence="3" type="ORF">JF922_17850</name>
</gene>
<comment type="caution">
    <text evidence="3">The sequence shown here is derived from an EMBL/GenBank/DDBJ whole genome shotgun (WGS) entry which is preliminary data.</text>
</comment>
<evidence type="ECO:0000313" key="4">
    <source>
        <dbReference type="Proteomes" id="UP000612893"/>
    </source>
</evidence>
<dbReference type="InterPro" id="IPR042099">
    <property type="entry name" value="ANL_N_sf"/>
</dbReference>
<sequence length="526" mass="57045">MRVEAGALARVAAQWYGPTVALTGQGETQTFDELFRTANRAASGLLSLGLQRGDRVGVLARNTPEVVQAWLGMEAHNLVRVVLHSHFDMAIHVDTLNDLGATCLIFDASFADVVDQHRDGLRTVSHFVAIGSDPPGWATPFSEVVASGSDQHPYLDVDEDAPCFIQMTTGTTGKPKPWTKTYRSWAAVINHNLHHLDTFGTGIPPVAPDDVNLHFHPIQWASGFQTLYPYLVRGARTVLVDDARFVPGELLDVITREGVTGVLVPGPMMTQLLDEVEARGKLEHSLRRIVIFFGTPDMLERTTRLLGPVWCHGFGSTEQGAVTTRLLPGEVEDHPERLASVGRSGSPFLEVAIMDAEGRRVPTGEVGEIVVRSAMSIGSYWGLEERTRQAFFPGDWFRPGDIGYLDGDGFLYYADRAVDCIATGAGVVYPHLVEAAILRHELVANCGVVGVGGEESQEVVAAVVLKPGARASDAVREEIAARAAELKEHERPSRIVFVDDLPTVLGGAKVQRQALKGQMEAQPAGT</sequence>
<accession>A0A934K9Z1</accession>
<dbReference type="Pfam" id="PF00501">
    <property type="entry name" value="AMP-binding"/>
    <property type="match status" value="1"/>
</dbReference>
<evidence type="ECO:0000313" key="3">
    <source>
        <dbReference type="EMBL" id="MBJ7599927.1"/>
    </source>
</evidence>
<proteinExistence type="predicted"/>
<feature type="domain" description="AMP-dependent synthetase/ligase" evidence="1">
    <location>
        <begin position="14"/>
        <end position="381"/>
    </location>
</feature>
<dbReference type="Pfam" id="PF13193">
    <property type="entry name" value="AMP-binding_C"/>
    <property type="match status" value="1"/>
</dbReference>
<organism evidence="3 4">
    <name type="scientific">Candidatus Nephthysia bennettiae</name>
    <dbReference type="NCBI Taxonomy" id="3127016"/>
    <lineage>
        <taxon>Bacteria</taxon>
        <taxon>Bacillati</taxon>
        <taxon>Candidatus Dormiibacterota</taxon>
        <taxon>Candidatus Dormibacteria</taxon>
        <taxon>Candidatus Dormibacterales</taxon>
        <taxon>Candidatus Dormibacteraceae</taxon>
        <taxon>Candidatus Nephthysia</taxon>
    </lineage>
</organism>
<dbReference type="InterPro" id="IPR000873">
    <property type="entry name" value="AMP-dep_synth/lig_dom"/>
</dbReference>
<dbReference type="RefSeq" id="WP_338203583.1">
    <property type="nucleotide sequence ID" value="NZ_JAEKNR010000177.1"/>
</dbReference>
<dbReference type="EMBL" id="JAEKNR010000177">
    <property type="protein sequence ID" value="MBJ7599927.1"/>
    <property type="molecule type" value="Genomic_DNA"/>
</dbReference>
<protein>
    <submittedName>
        <fullName evidence="3">Acyl--CoA ligase</fullName>
    </submittedName>
</protein>
<dbReference type="Proteomes" id="UP000612893">
    <property type="component" value="Unassembled WGS sequence"/>
</dbReference>
<dbReference type="InterPro" id="IPR025110">
    <property type="entry name" value="AMP-bd_C"/>
</dbReference>
<dbReference type="PROSITE" id="PS00455">
    <property type="entry name" value="AMP_BINDING"/>
    <property type="match status" value="1"/>
</dbReference>
<dbReference type="AlphaFoldDB" id="A0A934K9Z1"/>
<dbReference type="InterPro" id="IPR045851">
    <property type="entry name" value="AMP-bd_C_sf"/>
</dbReference>
<dbReference type="SUPFAM" id="SSF56801">
    <property type="entry name" value="Acetyl-CoA synthetase-like"/>
    <property type="match status" value="1"/>
</dbReference>
<feature type="domain" description="AMP-binding enzyme C-terminal" evidence="2">
    <location>
        <begin position="433"/>
        <end position="502"/>
    </location>
</feature>
<evidence type="ECO:0000259" key="1">
    <source>
        <dbReference type="Pfam" id="PF00501"/>
    </source>
</evidence>
<reference evidence="3" key="1">
    <citation type="submission" date="2020-10" db="EMBL/GenBank/DDBJ databases">
        <title>Ca. Dormibacterota MAGs.</title>
        <authorList>
            <person name="Montgomery K."/>
        </authorList>
    </citation>
    <scope>NUCLEOTIDE SEQUENCE [LARGE SCALE GENOMIC DNA]</scope>
    <source>
        <strain evidence="3">SC8812_S17_10</strain>
    </source>
</reference>
<dbReference type="PANTHER" id="PTHR43201:SF32">
    <property type="entry name" value="2-SUCCINYLBENZOATE--COA LIGASE, CHLOROPLASTIC_PEROXISOMAL"/>
    <property type="match status" value="1"/>
</dbReference>
<dbReference type="Gene3D" id="3.30.300.30">
    <property type="match status" value="1"/>
</dbReference>
<dbReference type="Gene3D" id="3.40.50.12780">
    <property type="entry name" value="N-terminal domain of ligase-like"/>
    <property type="match status" value="1"/>
</dbReference>
<dbReference type="GO" id="GO:0016874">
    <property type="term" value="F:ligase activity"/>
    <property type="evidence" value="ECO:0007669"/>
    <property type="project" value="UniProtKB-KW"/>
</dbReference>
<keyword evidence="4" id="KW-1185">Reference proteome</keyword>
<dbReference type="InterPro" id="IPR020845">
    <property type="entry name" value="AMP-binding_CS"/>
</dbReference>
<dbReference type="PANTHER" id="PTHR43201">
    <property type="entry name" value="ACYL-COA SYNTHETASE"/>
    <property type="match status" value="1"/>
</dbReference>
<evidence type="ECO:0000259" key="2">
    <source>
        <dbReference type="Pfam" id="PF13193"/>
    </source>
</evidence>
<name>A0A934K9Z1_9BACT</name>
<keyword evidence="3" id="KW-0436">Ligase</keyword>